<gene>
    <name evidence="2" type="ORF">SAMN04488047_11529</name>
</gene>
<protein>
    <recommendedName>
        <fullName evidence="4">Transferrin-binding protein B C-lobe/N-lobe beta barrel domain-containing protein</fullName>
    </recommendedName>
</protein>
<keyword evidence="1" id="KW-0732">Signal</keyword>
<name>A0A1I5TU13_9RHOB</name>
<evidence type="ECO:0000313" key="2">
    <source>
        <dbReference type="EMBL" id="SFP86565.1"/>
    </source>
</evidence>
<evidence type="ECO:0000256" key="1">
    <source>
        <dbReference type="SAM" id="SignalP"/>
    </source>
</evidence>
<reference evidence="2 3" key="1">
    <citation type="submission" date="2016-10" db="EMBL/GenBank/DDBJ databases">
        <authorList>
            <person name="de Groot N.N."/>
        </authorList>
    </citation>
    <scope>NUCLEOTIDE SEQUENCE [LARGE SCALE GENOMIC DNA]</scope>
    <source>
        <strain evidence="2 3">DSM 19547</strain>
    </source>
</reference>
<feature type="signal peptide" evidence="1">
    <location>
        <begin position="1"/>
        <end position="18"/>
    </location>
</feature>
<dbReference type="EMBL" id="FOXA01000015">
    <property type="protein sequence ID" value="SFP86565.1"/>
    <property type="molecule type" value="Genomic_DNA"/>
</dbReference>
<dbReference type="Gene3D" id="2.40.160.90">
    <property type="match status" value="1"/>
</dbReference>
<accession>A0A1I5TU13</accession>
<proteinExistence type="predicted"/>
<sequence>MKKCTAIAISLAALSLSACDTTLSTPLETPPTMSHDFSAAAGKLELASGVAHTAEFTSSNRTTDQGPVTLMLSEDGAEVSVGGEFITSGETDLAAEFMLGREAAQLVKTGGQHGLGPQTIVYIPAVSSQRLAAALLVTGEGGEGTAAILGDPTGSSGTAAQQGSARYAGIARAFIDRKDGIDRDGDGTLDAGLSGFYQGTAEVAVDFETSAIAINGEMLMAARPHDITDRVVISGSGSLGSDGGASGSLRLTDEARMNGGESPSDGALVSGLSSAGEFQGALYGNDAGTFASIFAVEGELGDAAGGLLTIRQD</sequence>
<evidence type="ECO:0000313" key="3">
    <source>
        <dbReference type="Proteomes" id="UP000199356"/>
    </source>
</evidence>
<dbReference type="Proteomes" id="UP000199356">
    <property type="component" value="Unassembled WGS sequence"/>
</dbReference>
<dbReference type="AlphaFoldDB" id="A0A1I5TU13"/>
<evidence type="ECO:0008006" key="4">
    <source>
        <dbReference type="Google" id="ProtNLM"/>
    </source>
</evidence>
<feature type="chain" id="PRO_5011590140" description="Transferrin-binding protein B C-lobe/N-lobe beta barrel domain-containing protein" evidence="1">
    <location>
        <begin position="19"/>
        <end position="313"/>
    </location>
</feature>
<dbReference type="PROSITE" id="PS51257">
    <property type="entry name" value="PROKAR_LIPOPROTEIN"/>
    <property type="match status" value="1"/>
</dbReference>
<keyword evidence="3" id="KW-1185">Reference proteome</keyword>
<organism evidence="2 3">
    <name type="scientific">Tranquillimonas alkanivorans</name>
    <dbReference type="NCBI Taxonomy" id="441119"/>
    <lineage>
        <taxon>Bacteria</taxon>
        <taxon>Pseudomonadati</taxon>
        <taxon>Pseudomonadota</taxon>
        <taxon>Alphaproteobacteria</taxon>
        <taxon>Rhodobacterales</taxon>
        <taxon>Roseobacteraceae</taxon>
        <taxon>Tranquillimonas</taxon>
    </lineage>
</organism>